<dbReference type="GO" id="GO:0000917">
    <property type="term" value="P:division septum assembly"/>
    <property type="evidence" value="ECO:0007669"/>
    <property type="project" value="UniProtKB-KW"/>
</dbReference>
<dbReference type="Pfam" id="PF05164">
    <property type="entry name" value="ZapA"/>
    <property type="match status" value="1"/>
</dbReference>
<accession>X0YD52</accession>
<dbReference type="GO" id="GO:0000921">
    <property type="term" value="P:septin ring assembly"/>
    <property type="evidence" value="ECO:0007669"/>
    <property type="project" value="TreeGrafter"/>
</dbReference>
<dbReference type="GO" id="GO:0043093">
    <property type="term" value="P:FtsZ-dependent cytokinesis"/>
    <property type="evidence" value="ECO:0007669"/>
    <property type="project" value="TreeGrafter"/>
</dbReference>
<dbReference type="EMBL" id="BART01007047">
    <property type="protein sequence ID" value="GAG53800.1"/>
    <property type="molecule type" value="Genomic_DNA"/>
</dbReference>
<evidence type="ECO:0000256" key="2">
    <source>
        <dbReference type="ARBA" id="ARBA00015195"/>
    </source>
</evidence>
<comment type="subunit">
    <text evidence="8">Homodimer. Interacts with FtsZ.</text>
</comment>
<dbReference type="Gene3D" id="3.30.160.880">
    <property type="entry name" value="Cell division protein ZapA protomer, N-terminal domain"/>
    <property type="match status" value="1"/>
</dbReference>
<dbReference type="InterPro" id="IPR007838">
    <property type="entry name" value="Cell_div_ZapA-like"/>
</dbReference>
<dbReference type="InterPro" id="IPR042233">
    <property type="entry name" value="Cell_div_ZapA_N"/>
</dbReference>
<dbReference type="GO" id="GO:0005829">
    <property type="term" value="C:cytosol"/>
    <property type="evidence" value="ECO:0007669"/>
    <property type="project" value="TreeGrafter"/>
</dbReference>
<gene>
    <name evidence="10" type="ORF">S01H4_16089</name>
</gene>
<dbReference type="SUPFAM" id="SSF102829">
    <property type="entry name" value="Cell division protein ZapA-like"/>
    <property type="match status" value="1"/>
</dbReference>
<keyword evidence="5" id="KW-0717">Septation</keyword>
<dbReference type="Gene3D" id="1.20.5.50">
    <property type="match status" value="1"/>
</dbReference>
<dbReference type="GO" id="GO:0030428">
    <property type="term" value="C:cell septum"/>
    <property type="evidence" value="ECO:0007669"/>
    <property type="project" value="TreeGrafter"/>
</dbReference>
<evidence type="ECO:0000256" key="4">
    <source>
        <dbReference type="ARBA" id="ARBA00022618"/>
    </source>
</evidence>
<comment type="function">
    <text evidence="7">Activator of cell division through the inhibition of FtsZ GTPase activity, therefore promoting FtsZ assembly into bundles of protofilaments necessary for the formation of the division Z ring. It is recruited early at mid-cell but it is not essential for cell division.</text>
</comment>
<proteinExistence type="predicted"/>
<name>X0YD52_9ZZZZ</name>
<reference evidence="10" key="1">
    <citation type="journal article" date="2014" name="Front. Microbiol.">
        <title>High frequency of phylogenetically diverse reductive dehalogenase-homologous genes in deep subseafloor sedimentary metagenomes.</title>
        <authorList>
            <person name="Kawai M."/>
            <person name="Futagami T."/>
            <person name="Toyoda A."/>
            <person name="Takaki Y."/>
            <person name="Nishi S."/>
            <person name="Hori S."/>
            <person name="Arai W."/>
            <person name="Tsubouchi T."/>
            <person name="Morono Y."/>
            <person name="Uchiyama I."/>
            <person name="Ito T."/>
            <person name="Fujiyama A."/>
            <person name="Inagaki F."/>
            <person name="Takami H."/>
        </authorList>
    </citation>
    <scope>NUCLEOTIDE SEQUENCE</scope>
    <source>
        <strain evidence="10">Expedition CK06-06</strain>
    </source>
</reference>
<dbReference type="GO" id="GO:0032153">
    <property type="term" value="C:cell division site"/>
    <property type="evidence" value="ECO:0007669"/>
    <property type="project" value="TreeGrafter"/>
</dbReference>
<evidence type="ECO:0000256" key="1">
    <source>
        <dbReference type="ARBA" id="ARBA00004496"/>
    </source>
</evidence>
<dbReference type="PANTHER" id="PTHR34981">
    <property type="entry name" value="CELL DIVISION PROTEIN ZAPA"/>
    <property type="match status" value="1"/>
</dbReference>
<evidence type="ECO:0000313" key="10">
    <source>
        <dbReference type="EMBL" id="GAG53800.1"/>
    </source>
</evidence>
<organism evidence="10">
    <name type="scientific">marine sediment metagenome</name>
    <dbReference type="NCBI Taxonomy" id="412755"/>
    <lineage>
        <taxon>unclassified sequences</taxon>
        <taxon>metagenomes</taxon>
        <taxon>ecological metagenomes</taxon>
    </lineage>
</organism>
<evidence type="ECO:0000256" key="5">
    <source>
        <dbReference type="ARBA" id="ARBA00023210"/>
    </source>
</evidence>
<comment type="subcellular location">
    <subcellularLocation>
        <location evidence="1">Cytoplasm</location>
    </subcellularLocation>
</comment>
<keyword evidence="6" id="KW-0131">Cell cycle</keyword>
<dbReference type="PANTHER" id="PTHR34981:SF1">
    <property type="entry name" value="CELL DIVISION PROTEIN ZAPA"/>
    <property type="match status" value="1"/>
</dbReference>
<comment type="caution">
    <text evidence="10">The sequence shown here is derived from an EMBL/GenBank/DDBJ whole genome shotgun (WGS) entry which is preliminary data.</text>
</comment>
<dbReference type="AlphaFoldDB" id="X0YD52"/>
<dbReference type="InterPro" id="IPR036192">
    <property type="entry name" value="Cell_div_ZapA-like_sf"/>
</dbReference>
<evidence type="ECO:0000256" key="3">
    <source>
        <dbReference type="ARBA" id="ARBA00022490"/>
    </source>
</evidence>
<keyword evidence="3" id="KW-0963">Cytoplasm</keyword>
<keyword evidence="4" id="KW-0132">Cell division</keyword>
<evidence type="ECO:0000256" key="9">
    <source>
        <dbReference type="ARBA" id="ARBA00033158"/>
    </source>
</evidence>
<evidence type="ECO:0000256" key="7">
    <source>
        <dbReference type="ARBA" id="ARBA00024910"/>
    </source>
</evidence>
<evidence type="ECO:0000256" key="6">
    <source>
        <dbReference type="ARBA" id="ARBA00023306"/>
    </source>
</evidence>
<evidence type="ECO:0000256" key="8">
    <source>
        <dbReference type="ARBA" id="ARBA00026068"/>
    </source>
</evidence>
<protein>
    <recommendedName>
        <fullName evidence="2">Cell division protein ZapA</fullName>
    </recommendedName>
    <alternativeName>
        <fullName evidence="9">Z ring-associated protein ZapA</fullName>
    </alternativeName>
</protein>
<sequence>MSSEPKALKVHILDKEYLVSCPEEEMDALKASAGHLNDKMTEIRETGKVVGIDRIAVMAGLNIAHEALSGGNQSSSIGTRIKQLNNRIDKTLAGYRQDQIH</sequence>